<dbReference type="SUPFAM" id="SSF52540">
    <property type="entry name" value="P-loop containing nucleoside triphosphate hydrolases"/>
    <property type="match status" value="1"/>
</dbReference>
<dbReference type="Gene3D" id="3.40.50.300">
    <property type="entry name" value="P-loop containing nucleotide triphosphate hydrolases"/>
    <property type="match status" value="1"/>
</dbReference>
<dbReference type="GO" id="GO:0016887">
    <property type="term" value="F:ATP hydrolysis activity"/>
    <property type="evidence" value="ECO:0007669"/>
    <property type="project" value="InterPro"/>
</dbReference>
<dbReference type="PANTHER" id="PTHR45772:SF8">
    <property type="entry name" value="HIGH-AFFINITY BRANCHED-CHAIN AMINO ACID TRANSPORT ATP-BINDING PROTEIN"/>
    <property type="match status" value="1"/>
</dbReference>
<keyword evidence="2" id="KW-1003">Cell membrane</keyword>
<evidence type="ECO:0000256" key="3">
    <source>
        <dbReference type="ARBA" id="ARBA00022741"/>
    </source>
</evidence>
<dbReference type="PROSITE" id="PS50893">
    <property type="entry name" value="ABC_TRANSPORTER_2"/>
    <property type="match status" value="1"/>
</dbReference>
<dbReference type="InterPro" id="IPR027417">
    <property type="entry name" value="P-loop_NTPase"/>
</dbReference>
<protein>
    <submittedName>
        <fullName evidence="6">Branched-chain amino acid transport system ATP-binding protein/urea transport system ATP-binding protein</fullName>
    </submittedName>
</protein>
<dbReference type="Pfam" id="PF00005">
    <property type="entry name" value="ABC_tran"/>
    <property type="match status" value="1"/>
</dbReference>
<reference evidence="6 7" key="1">
    <citation type="submission" date="2016-10" db="EMBL/GenBank/DDBJ databases">
        <authorList>
            <person name="de Groot N.N."/>
        </authorList>
    </citation>
    <scope>NUCLEOTIDE SEQUENCE [LARGE SCALE GENOMIC DNA]</scope>
    <source>
        <strain evidence="6 7">Nm22</strain>
    </source>
</reference>
<dbReference type="Proteomes" id="UP000199459">
    <property type="component" value="Unassembled WGS sequence"/>
</dbReference>
<gene>
    <name evidence="6" type="ORF">SAMN05216325_1165</name>
</gene>
<dbReference type="GO" id="GO:0005524">
    <property type="term" value="F:ATP binding"/>
    <property type="evidence" value="ECO:0007669"/>
    <property type="project" value="UniProtKB-KW"/>
</dbReference>
<evidence type="ECO:0000259" key="5">
    <source>
        <dbReference type="PROSITE" id="PS50893"/>
    </source>
</evidence>
<name>A0A1H8G2U8_9PROT</name>
<keyword evidence="4 6" id="KW-0067">ATP-binding</keyword>
<dbReference type="PANTHER" id="PTHR45772">
    <property type="entry name" value="CONSERVED COMPONENT OF ABC TRANSPORTER FOR NATURAL AMINO ACIDS-RELATED"/>
    <property type="match status" value="1"/>
</dbReference>
<evidence type="ECO:0000313" key="6">
    <source>
        <dbReference type="EMBL" id="SEN38326.1"/>
    </source>
</evidence>
<organism evidence="6 7">
    <name type="scientific">Nitrosomonas marina</name>
    <dbReference type="NCBI Taxonomy" id="917"/>
    <lineage>
        <taxon>Bacteria</taxon>
        <taxon>Pseudomonadati</taxon>
        <taxon>Pseudomonadota</taxon>
        <taxon>Betaproteobacteria</taxon>
        <taxon>Nitrosomonadales</taxon>
        <taxon>Nitrosomonadaceae</taxon>
        <taxon>Nitrosomonas</taxon>
    </lineage>
</organism>
<dbReference type="SMART" id="SM00382">
    <property type="entry name" value="AAA"/>
    <property type="match status" value="1"/>
</dbReference>
<keyword evidence="2" id="KW-0472">Membrane</keyword>
<keyword evidence="3" id="KW-0547">Nucleotide-binding</keyword>
<dbReference type="GO" id="GO:0005886">
    <property type="term" value="C:plasma membrane"/>
    <property type="evidence" value="ECO:0007669"/>
    <property type="project" value="TreeGrafter"/>
</dbReference>
<proteinExistence type="predicted"/>
<dbReference type="EMBL" id="FOCP01000016">
    <property type="protein sequence ID" value="SEN38326.1"/>
    <property type="molecule type" value="Genomic_DNA"/>
</dbReference>
<evidence type="ECO:0000256" key="2">
    <source>
        <dbReference type="ARBA" id="ARBA00022475"/>
    </source>
</evidence>
<dbReference type="InterPro" id="IPR003593">
    <property type="entry name" value="AAA+_ATPase"/>
</dbReference>
<evidence type="ECO:0000256" key="4">
    <source>
        <dbReference type="ARBA" id="ARBA00022840"/>
    </source>
</evidence>
<sequence length="252" mass="27524">MISHLMLNDITVHFGSTKVLNRIKLQLPSNGILALVGPNGAGKSTLLDVLSGFINTSGGCINSRQLTTALTKKELQSFFVRLHQRLVIPHDLTVYEFLHIAKQPKKATSPLQLSNRIVCTEKKIKEFVPEWLISLLLSANLQNSFDKKIGELSYGQKRIVAIGAVLLSSKSGILLDEPMAGLSSATRKVALEVIKKHGAKRLILITEHDLDTVKKMADELIVLVGGQIAGKYSGNSLAQINLLGHFLDSNTK</sequence>
<dbReference type="RefSeq" id="WP_090632992.1">
    <property type="nucleotide sequence ID" value="NZ_FOCP01000016.1"/>
</dbReference>
<evidence type="ECO:0000313" key="7">
    <source>
        <dbReference type="Proteomes" id="UP000199459"/>
    </source>
</evidence>
<dbReference type="OrthoDB" id="9804819at2"/>
<feature type="domain" description="ABC transporter" evidence="5">
    <location>
        <begin position="5"/>
        <end position="250"/>
    </location>
</feature>
<accession>A0A1H8G2U8</accession>
<dbReference type="InterPro" id="IPR051120">
    <property type="entry name" value="ABC_AA/LPS_Transport"/>
</dbReference>
<evidence type="ECO:0000256" key="1">
    <source>
        <dbReference type="ARBA" id="ARBA00022448"/>
    </source>
</evidence>
<dbReference type="AlphaFoldDB" id="A0A1H8G2U8"/>
<keyword evidence="1" id="KW-0813">Transport</keyword>
<dbReference type="InterPro" id="IPR003439">
    <property type="entry name" value="ABC_transporter-like_ATP-bd"/>
</dbReference>